<gene>
    <name evidence="4" type="ORF">VMCG_06973</name>
</gene>
<accession>A0A423W3V9</accession>
<dbReference type="STRING" id="356882.A0A423W3V9"/>
<comment type="caution">
    <text evidence="4">The sequence shown here is derived from an EMBL/GenBank/DDBJ whole genome shotgun (WGS) entry which is preliminary data.</text>
</comment>
<dbReference type="InterPro" id="IPR001227">
    <property type="entry name" value="Ac_transferase_dom_sf"/>
</dbReference>
<keyword evidence="5" id="KW-1185">Reference proteome</keyword>
<keyword evidence="1" id="KW-0596">Phosphopantetheine</keyword>
<evidence type="ECO:0000259" key="3">
    <source>
        <dbReference type="SMART" id="SM00827"/>
    </source>
</evidence>
<dbReference type="Gene3D" id="3.40.366.10">
    <property type="entry name" value="Malonyl-Coenzyme A Acyl Carrier Protein, domain 2"/>
    <property type="match status" value="1"/>
</dbReference>
<evidence type="ECO:0000313" key="4">
    <source>
        <dbReference type="EMBL" id="ROV98027.1"/>
    </source>
</evidence>
<name>A0A423W3V9_9PEZI</name>
<dbReference type="Proteomes" id="UP000283895">
    <property type="component" value="Unassembled WGS sequence"/>
</dbReference>
<keyword evidence="2" id="KW-0597">Phosphoprotein</keyword>
<dbReference type="InterPro" id="IPR050091">
    <property type="entry name" value="PKS_NRPS_Biosynth_Enz"/>
</dbReference>
<reference evidence="4 5" key="1">
    <citation type="submission" date="2015-09" db="EMBL/GenBank/DDBJ databases">
        <title>Host preference determinants of Valsa canker pathogens revealed by comparative genomics.</title>
        <authorList>
            <person name="Yin Z."/>
            <person name="Huang L."/>
        </authorList>
    </citation>
    <scope>NUCLEOTIDE SEQUENCE [LARGE SCALE GENOMIC DNA]</scope>
    <source>
        <strain evidence="4 5">03-1</strain>
    </source>
</reference>
<dbReference type="GO" id="GO:0044550">
    <property type="term" value="P:secondary metabolite biosynthetic process"/>
    <property type="evidence" value="ECO:0007669"/>
    <property type="project" value="TreeGrafter"/>
</dbReference>
<feature type="domain" description="Malonyl-CoA:ACP transacylase (MAT)" evidence="3">
    <location>
        <begin position="3"/>
        <end position="169"/>
    </location>
</feature>
<dbReference type="SUPFAM" id="SSF52151">
    <property type="entry name" value="FabD/lysophospholipase-like"/>
    <property type="match status" value="1"/>
</dbReference>
<organism evidence="4 5">
    <name type="scientific">Cytospora schulzeri</name>
    <dbReference type="NCBI Taxonomy" id="448051"/>
    <lineage>
        <taxon>Eukaryota</taxon>
        <taxon>Fungi</taxon>
        <taxon>Dikarya</taxon>
        <taxon>Ascomycota</taxon>
        <taxon>Pezizomycotina</taxon>
        <taxon>Sordariomycetes</taxon>
        <taxon>Sordariomycetidae</taxon>
        <taxon>Diaporthales</taxon>
        <taxon>Cytosporaceae</taxon>
        <taxon>Cytospora</taxon>
    </lineage>
</organism>
<evidence type="ECO:0000256" key="1">
    <source>
        <dbReference type="ARBA" id="ARBA00022450"/>
    </source>
</evidence>
<dbReference type="InterPro" id="IPR014043">
    <property type="entry name" value="Acyl_transferase_dom"/>
</dbReference>
<protein>
    <recommendedName>
        <fullName evidence="3">Malonyl-CoA:ACP transacylase (MAT) domain-containing protein</fullName>
    </recommendedName>
</protein>
<proteinExistence type="predicted"/>
<dbReference type="OrthoDB" id="4920000at2759"/>
<dbReference type="EMBL" id="LKEA01000027">
    <property type="protein sequence ID" value="ROV98027.1"/>
    <property type="molecule type" value="Genomic_DNA"/>
</dbReference>
<dbReference type="InterPro" id="IPR016035">
    <property type="entry name" value="Acyl_Trfase/lysoPLipase"/>
</dbReference>
<dbReference type="AlphaFoldDB" id="A0A423W3V9"/>
<dbReference type="PANTHER" id="PTHR43775:SF29">
    <property type="entry name" value="ASPERFURANONE POLYKETIDE SYNTHASE AFOG-RELATED"/>
    <property type="match status" value="1"/>
</dbReference>
<evidence type="ECO:0000313" key="5">
    <source>
        <dbReference type="Proteomes" id="UP000283895"/>
    </source>
</evidence>
<dbReference type="GO" id="GO:0006633">
    <property type="term" value="P:fatty acid biosynthetic process"/>
    <property type="evidence" value="ECO:0007669"/>
    <property type="project" value="TreeGrafter"/>
</dbReference>
<sequence>MCSFTGKGTRWVGTARELMLFEYFERSIKDTERNPKKLGCSWSLTDIVFSGQQASSTIKEPAYSRPICTILQVALVELLGSWATRPSAVVGHSSGEIAAAPKVTLWVPSRHEEGEVGMLAVGLDHKAAQDHISADPVAIDPDTNQGRKQARIFVTGPFADGIVAVKIDI</sequence>
<evidence type="ECO:0000256" key="2">
    <source>
        <dbReference type="ARBA" id="ARBA00022553"/>
    </source>
</evidence>
<dbReference type="Pfam" id="PF00698">
    <property type="entry name" value="Acyl_transf_1"/>
    <property type="match status" value="1"/>
</dbReference>
<dbReference type="SMART" id="SM00827">
    <property type="entry name" value="PKS_AT"/>
    <property type="match status" value="1"/>
</dbReference>
<dbReference type="GO" id="GO:0004312">
    <property type="term" value="F:fatty acid synthase activity"/>
    <property type="evidence" value="ECO:0007669"/>
    <property type="project" value="TreeGrafter"/>
</dbReference>
<dbReference type="PANTHER" id="PTHR43775">
    <property type="entry name" value="FATTY ACID SYNTHASE"/>
    <property type="match status" value="1"/>
</dbReference>